<feature type="chain" id="PRO_5037353445" evidence="1">
    <location>
        <begin position="38"/>
        <end position="230"/>
    </location>
</feature>
<evidence type="ECO:0000313" key="3">
    <source>
        <dbReference type="Proteomes" id="UP000739538"/>
    </source>
</evidence>
<dbReference type="EMBL" id="JAGQHS010000116">
    <property type="protein sequence ID" value="MCA9757737.1"/>
    <property type="molecule type" value="Genomic_DNA"/>
</dbReference>
<organism evidence="2 3">
    <name type="scientific">Eiseniibacteriota bacterium</name>
    <dbReference type="NCBI Taxonomy" id="2212470"/>
    <lineage>
        <taxon>Bacteria</taxon>
        <taxon>Candidatus Eiseniibacteriota</taxon>
    </lineage>
</organism>
<keyword evidence="1" id="KW-0732">Signal</keyword>
<dbReference type="Proteomes" id="UP000739538">
    <property type="component" value="Unassembled WGS sequence"/>
</dbReference>
<evidence type="ECO:0000256" key="1">
    <source>
        <dbReference type="SAM" id="SignalP"/>
    </source>
</evidence>
<accession>A0A956NFA5</accession>
<reference evidence="2" key="1">
    <citation type="submission" date="2020-04" db="EMBL/GenBank/DDBJ databases">
        <authorList>
            <person name="Zhang T."/>
        </authorList>
    </citation>
    <scope>NUCLEOTIDE SEQUENCE</scope>
    <source>
        <strain evidence="2">HKST-UBA02</strain>
    </source>
</reference>
<dbReference type="AlphaFoldDB" id="A0A956NFA5"/>
<comment type="caution">
    <text evidence="2">The sequence shown here is derived from an EMBL/GenBank/DDBJ whole genome shotgun (WGS) entry which is preliminary data.</text>
</comment>
<feature type="signal peptide" evidence="1">
    <location>
        <begin position="1"/>
        <end position="37"/>
    </location>
</feature>
<gene>
    <name evidence="2" type="ORF">KDA27_18190</name>
</gene>
<sequence length="230" mass="24510">MHTCRPYGPVALTLAASLTVVSTVALALAATAGPVVAQEVGDTLLMNADRTYETAFRWAYGGQQPPDYGSIAECYEGRYDLTALVAAGTDIGCDAFYAVDFYIWEDDGGQPGAVLCSLPDQALFFAFYPDYLENQVEIQGCTTPDSWWVGAWGQWVNTVPCIFFAVDLDGPGGCPMTKIAPGQGYPTGWQPAGIVTELAGIRAFGIGARGTPADPVPVVRTSWGEIKSLY</sequence>
<evidence type="ECO:0000313" key="2">
    <source>
        <dbReference type="EMBL" id="MCA9757737.1"/>
    </source>
</evidence>
<name>A0A956NFA5_UNCEI</name>
<proteinExistence type="predicted"/>
<reference evidence="2" key="2">
    <citation type="journal article" date="2021" name="Microbiome">
        <title>Successional dynamics and alternative stable states in a saline activated sludge microbial community over 9 years.</title>
        <authorList>
            <person name="Wang Y."/>
            <person name="Ye J."/>
            <person name="Ju F."/>
            <person name="Liu L."/>
            <person name="Boyd J.A."/>
            <person name="Deng Y."/>
            <person name="Parks D.H."/>
            <person name="Jiang X."/>
            <person name="Yin X."/>
            <person name="Woodcroft B.J."/>
            <person name="Tyson G.W."/>
            <person name="Hugenholtz P."/>
            <person name="Polz M.F."/>
            <person name="Zhang T."/>
        </authorList>
    </citation>
    <scope>NUCLEOTIDE SEQUENCE</scope>
    <source>
        <strain evidence="2">HKST-UBA02</strain>
    </source>
</reference>
<protein>
    <submittedName>
        <fullName evidence="2">Uncharacterized protein</fullName>
    </submittedName>
</protein>